<protein>
    <submittedName>
        <fullName evidence="2">Histone acetyltransferase protein</fullName>
    </submittedName>
</protein>
<keyword evidence="2" id="KW-0808">Transferase</keyword>
<keyword evidence="1" id="KW-1133">Transmembrane helix</keyword>
<sequence>MVTVRLRKAFRYPEESEGEREELDEEQQEQLIELLQSQNDTRNAQYSMILTALPLLAATVFAPSVQSASSQAERLFSLFGLVSLLTTAYIMKCSPLQPDPKDKKPVTFHTERIARLHVALVPGNSAICLLLAVVFFSTGSSYRIQPVLYLIPGAMLAVILLAQKVMLSVDLASLKDLQYEYKGA</sequence>
<organism evidence="2 3">
    <name type="scientific">Penicillium digitatum</name>
    <name type="common">Green mold</name>
    <dbReference type="NCBI Taxonomy" id="36651"/>
    <lineage>
        <taxon>Eukaryota</taxon>
        <taxon>Fungi</taxon>
        <taxon>Dikarya</taxon>
        <taxon>Ascomycota</taxon>
        <taxon>Pezizomycotina</taxon>
        <taxon>Eurotiomycetes</taxon>
        <taxon>Eurotiomycetidae</taxon>
        <taxon>Eurotiales</taxon>
        <taxon>Aspergillaceae</taxon>
        <taxon>Penicillium</taxon>
    </lineage>
</organism>
<proteinExistence type="predicted"/>
<evidence type="ECO:0000256" key="1">
    <source>
        <dbReference type="SAM" id="Phobius"/>
    </source>
</evidence>
<feature type="transmembrane region" description="Helical" evidence="1">
    <location>
        <begin position="112"/>
        <end position="135"/>
    </location>
</feature>
<dbReference type="RefSeq" id="XP_014536965.1">
    <property type="nucleotide sequence ID" value="XM_014681479.1"/>
</dbReference>
<keyword evidence="1" id="KW-0812">Transmembrane</keyword>
<name>A0A7T7BMG0_PENDI</name>
<dbReference type="GeneID" id="26230514"/>
<gene>
    <name evidence="2" type="ORF">Pdw03_8862</name>
</gene>
<dbReference type="VEuPathDB" id="FungiDB:PDIP_21920"/>
<dbReference type="OMA" id="ILMAWAI"/>
<dbReference type="AlphaFoldDB" id="A0A7T7BMG0"/>
<reference evidence="2 3" key="1">
    <citation type="submission" date="2020-08" db="EMBL/GenBank/DDBJ databases">
        <title>The completed genome sequence of the pathogenic ascomycete fungus Penicillium digitatum.</title>
        <authorList>
            <person name="Wang M."/>
        </authorList>
    </citation>
    <scope>NUCLEOTIDE SEQUENCE [LARGE SCALE GENOMIC DNA]</scope>
    <source>
        <strain evidence="2 3">PdW03</strain>
    </source>
</reference>
<feature type="transmembrane region" description="Helical" evidence="1">
    <location>
        <begin position="75"/>
        <end position="92"/>
    </location>
</feature>
<evidence type="ECO:0000313" key="2">
    <source>
        <dbReference type="EMBL" id="QQK44961.1"/>
    </source>
</evidence>
<dbReference type="GO" id="GO:0016740">
    <property type="term" value="F:transferase activity"/>
    <property type="evidence" value="ECO:0007669"/>
    <property type="project" value="UniProtKB-KW"/>
</dbReference>
<dbReference type="EMBL" id="CP060776">
    <property type="protein sequence ID" value="QQK44961.1"/>
    <property type="molecule type" value="Genomic_DNA"/>
</dbReference>
<accession>A0A7T7BMG0</accession>
<evidence type="ECO:0000313" key="3">
    <source>
        <dbReference type="Proteomes" id="UP000595662"/>
    </source>
</evidence>
<keyword evidence="1" id="KW-0472">Membrane</keyword>
<dbReference type="Proteomes" id="UP000595662">
    <property type="component" value="Chromosome 3"/>
</dbReference>
<feature type="transmembrane region" description="Helical" evidence="1">
    <location>
        <begin position="147"/>
        <end position="167"/>
    </location>
</feature>
<dbReference type="KEGG" id="pdp:PDIP_21920"/>